<organism evidence="1">
    <name type="scientific">marine sediment metagenome</name>
    <dbReference type="NCBI Taxonomy" id="412755"/>
    <lineage>
        <taxon>unclassified sequences</taxon>
        <taxon>metagenomes</taxon>
        <taxon>ecological metagenomes</taxon>
    </lineage>
</organism>
<dbReference type="EMBL" id="BARW01011430">
    <property type="protein sequence ID" value="GAI73426.1"/>
    <property type="molecule type" value="Genomic_DNA"/>
</dbReference>
<sequence>GKISNNLNILAAISDNNIPIQPEGYSQQISEFDRVYISVFNEQLGLVAGDFELTGSPGMFMNFYKRSKGAMFNGKFKLGNTDKDNFKTTVSGAISKGKFSKNSFMGIEGNQGPYKLRGSNHEQFIMVLAGSERVYIDGRLLTRGINNDYTVDYNNAEITFTPMQTITKDRRIIVEFEYTERSYARFLLYTANEYKTEKGTFFFNVFSEQDDKNQTLQQDLSNEEKYFLSQIGNDIDKAVVPRID</sequence>
<reference evidence="1" key="1">
    <citation type="journal article" date="2014" name="Front. Microbiol.">
        <title>High frequency of phylogenetically diverse reductive dehalogenase-homologous genes in deep subseafloor sedimentary metagenomes.</title>
        <authorList>
            <person name="Kawai M."/>
            <person name="Futagami T."/>
            <person name="Toyoda A."/>
            <person name="Takaki Y."/>
            <person name="Nishi S."/>
            <person name="Hori S."/>
            <person name="Arai W."/>
            <person name="Tsubouchi T."/>
            <person name="Morono Y."/>
            <person name="Uchiyama I."/>
            <person name="Ito T."/>
            <person name="Fujiyama A."/>
            <person name="Inagaki F."/>
            <person name="Takami H."/>
        </authorList>
    </citation>
    <scope>NUCLEOTIDE SEQUENCE</scope>
    <source>
        <strain evidence="1">Expedition CK06-06</strain>
    </source>
</reference>
<dbReference type="AlphaFoldDB" id="X1S2N7"/>
<name>X1S2N7_9ZZZZ</name>
<feature type="non-terminal residue" evidence="1">
    <location>
        <position position="244"/>
    </location>
</feature>
<accession>X1S2N7</accession>
<protein>
    <submittedName>
        <fullName evidence="1">Uncharacterized protein</fullName>
    </submittedName>
</protein>
<comment type="caution">
    <text evidence="1">The sequence shown here is derived from an EMBL/GenBank/DDBJ whole genome shotgun (WGS) entry which is preliminary data.</text>
</comment>
<gene>
    <name evidence="1" type="ORF">S12H4_22044</name>
</gene>
<feature type="non-terminal residue" evidence="1">
    <location>
        <position position="1"/>
    </location>
</feature>
<evidence type="ECO:0000313" key="1">
    <source>
        <dbReference type="EMBL" id="GAI73426.1"/>
    </source>
</evidence>
<proteinExistence type="predicted"/>